<evidence type="ECO:0000313" key="3">
    <source>
        <dbReference type="Proteomes" id="UP001168528"/>
    </source>
</evidence>
<accession>A0ABT8R0S8</accession>
<feature type="transmembrane region" description="Helical" evidence="1">
    <location>
        <begin position="24"/>
        <end position="45"/>
    </location>
</feature>
<sequence length="392" mass="45065">MIHILFSLSGICSRPYHRWKRVRIIMAYSLWISMGMVMLLGQSAIGQTVATAASFRLQAEPMPFTPKEYYLASIVDERKDRKAIAYLLTVPGSTQLLATPQPVDLEGGGFAAVRQFIHKSLPQNKKLRPITARLKECLVTESPADQGRIAGKVAIHMSFEWEQDGEMVELIAYKGGAQYNRSVRQQAAIERVLRQSLVSAIRYFDTWMNQEADGNEKLAKAIKVTFTDFTENVEDDTVFYSPNRPLIWDDFRDTPRVGKYAASVFPSFSYQGQSNVRDGVIHVNLTMKVYMLKNASWVRDNARDAYGLNHEQRHFDIVKLVAERFKQKIKPDSLTLEDYNSIIQYQYLESFREMNRLQEQYDGETSHGLNHAAQEKWNQWIDAELRSFVAKE</sequence>
<keyword evidence="3" id="KW-1185">Reference proteome</keyword>
<dbReference type="EMBL" id="JAUKPO010000002">
    <property type="protein sequence ID" value="MDO1445696.1"/>
    <property type="molecule type" value="Genomic_DNA"/>
</dbReference>
<evidence type="ECO:0000256" key="1">
    <source>
        <dbReference type="SAM" id="Phobius"/>
    </source>
</evidence>
<keyword evidence="1" id="KW-1133">Transmembrane helix</keyword>
<protein>
    <recommendedName>
        <fullName evidence="4">DUF922 domain-containing protein</fullName>
    </recommendedName>
</protein>
<evidence type="ECO:0008006" key="4">
    <source>
        <dbReference type="Google" id="ProtNLM"/>
    </source>
</evidence>
<organism evidence="2 3">
    <name type="scientific">Rhodocytophaga aerolata</name>
    <dbReference type="NCBI Taxonomy" id="455078"/>
    <lineage>
        <taxon>Bacteria</taxon>
        <taxon>Pseudomonadati</taxon>
        <taxon>Bacteroidota</taxon>
        <taxon>Cytophagia</taxon>
        <taxon>Cytophagales</taxon>
        <taxon>Rhodocytophagaceae</taxon>
        <taxon>Rhodocytophaga</taxon>
    </lineage>
</organism>
<evidence type="ECO:0000313" key="2">
    <source>
        <dbReference type="EMBL" id="MDO1445696.1"/>
    </source>
</evidence>
<dbReference type="Proteomes" id="UP001168528">
    <property type="component" value="Unassembled WGS sequence"/>
</dbReference>
<comment type="caution">
    <text evidence="2">The sequence shown here is derived from an EMBL/GenBank/DDBJ whole genome shotgun (WGS) entry which is preliminary data.</text>
</comment>
<keyword evidence="1" id="KW-0812">Transmembrane</keyword>
<keyword evidence="1" id="KW-0472">Membrane</keyword>
<gene>
    <name evidence="2" type="ORF">Q0590_05515</name>
</gene>
<dbReference type="RefSeq" id="WP_302036497.1">
    <property type="nucleotide sequence ID" value="NZ_JAUKPO010000002.1"/>
</dbReference>
<proteinExistence type="predicted"/>
<name>A0ABT8R0S8_9BACT</name>
<reference evidence="2" key="1">
    <citation type="submission" date="2023-07" db="EMBL/GenBank/DDBJ databases">
        <title>The genome sequence of Rhodocytophaga aerolata KACC 12507.</title>
        <authorList>
            <person name="Zhang X."/>
        </authorList>
    </citation>
    <scope>NUCLEOTIDE SEQUENCE</scope>
    <source>
        <strain evidence="2">KACC 12507</strain>
    </source>
</reference>